<organism evidence="10 11">
    <name type="scientific">Suillus subaureus</name>
    <dbReference type="NCBI Taxonomy" id="48587"/>
    <lineage>
        <taxon>Eukaryota</taxon>
        <taxon>Fungi</taxon>
        <taxon>Dikarya</taxon>
        <taxon>Basidiomycota</taxon>
        <taxon>Agaricomycotina</taxon>
        <taxon>Agaricomycetes</taxon>
        <taxon>Agaricomycetidae</taxon>
        <taxon>Boletales</taxon>
        <taxon>Suillineae</taxon>
        <taxon>Suillaceae</taxon>
        <taxon>Suillus</taxon>
    </lineage>
</organism>
<evidence type="ECO:0000256" key="6">
    <source>
        <dbReference type="ARBA" id="ARBA00023163"/>
    </source>
</evidence>
<keyword evidence="5" id="KW-0010">Activator</keyword>
<evidence type="ECO:0000259" key="9">
    <source>
        <dbReference type="Pfam" id="PF09816"/>
    </source>
</evidence>
<dbReference type="Proteomes" id="UP000807769">
    <property type="component" value="Unassembled WGS sequence"/>
</dbReference>
<evidence type="ECO:0000313" key="10">
    <source>
        <dbReference type="EMBL" id="KAG1803399.1"/>
    </source>
</evidence>
<sequence>MATTDTQWMPTTGRHPVAIGTSLRRALKARKGVAPPKRSNLPDKDFYSFRYNFKPESIEPSRSGTVEVKRGKDSTSVTLERPSTQAGENHLFKGTEQPVKEYDCVLIYDEELGTFTLEKVECFMGFTYDKKVSSSSSSFTRKSPSATTPPAAQLKDAGDLEKELERDLLGLSDADGEAVDDVDDILAKVTVQRQEEEEEEEGEEIEIPPRKAPSPLPPPPKPKASRPTAPPPKKHESEPKPKPKPKEVPKAKREINTYREDSDLEEVLDFGHPARPSKRPKPSVSTVLALPGTTPSFVPPAPPTKPAAAESDSEEDWDEVTHNDPVEEEIDLDAFGREMEAELEEESDDDILMAAMSPDLEPVANVSGRPMSLNQFAGGQLSADEDDTSSSEDSDED</sequence>
<name>A0A9P7DUD2_9AGAM</name>
<feature type="compositionally biased region" description="Polar residues" evidence="8">
    <location>
        <begin position="74"/>
        <end position="87"/>
    </location>
</feature>
<feature type="compositionally biased region" description="Polar residues" evidence="8">
    <location>
        <begin position="139"/>
        <end position="150"/>
    </location>
</feature>
<dbReference type="AlphaFoldDB" id="A0A9P7DUD2"/>
<feature type="compositionally biased region" description="Basic and acidic residues" evidence="8">
    <location>
        <begin position="233"/>
        <end position="261"/>
    </location>
</feature>
<dbReference type="EMBL" id="JABBWG010000066">
    <property type="protein sequence ID" value="KAG1803399.1"/>
    <property type="molecule type" value="Genomic_DNA"/>
</dbReference>
<keyword evidence="6" id="KW-0804">Transcription</keyword>
<dbReference type="InterPro" id="IPR019194">
    <property type="entry name" value="Tscrpt_elong_fac_Eaf_N"/>
</dbReference>
<feature type="region of interest" description="Disordered" evidence="8">
    <location>
        <begin position="362"/>
        <end position="397"/>
    </location>
</feature>
<feature type="domain" description="Transcription elongation factor Eaf N-terminal" evidence="9">
    <location>
        <begin position="15"/>
        <end position="130"/>
    </location>
</feature>
<comment type="caution">
    <text evidence="10">The sequence shown here is derived from an EMBL/GenBank/DDBJ whole genome shotgun (WGS) entry which is preliminary data.</text>
</comment>
<accession>A0A9P7DUD2</accession>
<evidence type="ECO:0000313" key="11">
    <source>
        <dbReference type="Proteomes" id="UP000807769"/>
    </source>
</evidence>
<dbReference type="GeneID" id="64638468"/>
<dbReference type="RefSeq" id="XP_041186585.1">
    <property type="nucleotide sequence ID" value="XM_041344452.1"/>
</dbReference>
<keyword evidence="3" id="KW-0597">Phosphoprotein</keyword>
<dbReference type="Pfam" id="PF09816">
    <property type="entry name" value="EAF"/>
    <property type="match status" value="1"/>
</dbReference>
<keyword evidence="10" id="KW-0648">Protein biosynthesis</keyword>
<feature type="compositionally biased region" description="Pro residues" evidence="8">
    <location>
        <begin position="210"/>
        <end position="222"/>
    </location>
</feature>
<dbReference type="InterPro" id="IPR027093">
    <property type="entry name" value="EAF_fam"/>
</dbReference>
<feature type="region of interest" description="Disordered" evidence="8">
    <location>
        <begin position="60"/>
        <end position="87"/>
    </location>
</feature>
<dbReference type="GO" id="GO:0003711">
    <property type="term" value="F:transcription elongation factor activity"/>
    <property type="evidence" value="ECO:0007669"/>
    <property type="project" value="TreeGrafter"/>
</dbReference>
<keyword evidence="4" id="KW-0805">Transcription regulation</keyword>
<dbReference type="PANTHER" id="PTHR15970:SF2">
    <property type="entry name" value="ELL-ASSOCIATED FACTOR EAF"/>
    <property type="match status" value="1"/>
</dbReference>
<keyword evidence="10" id="KW-0251">Elongation factor</keyword>
<feature type="compositionally biased region" description="Basic and acidic residues" evidence="8">
    <location>
        <begin position="156"/>
        <end position="168"/>
    </location>
</feature>
<keyword evidence="11" id="KW-1185">Reference proteome</keyword>
<evidence type="ECO:0000256" key="8">
    <source>
        <dbReference type="SAM" id="MobiDB-lite"/>
    </source>
</evidence>
<comment type="subcellular location">
    <subcellularLocation>
        <location evidence="1">Nucleus</location>
    </subcellularLocation>
</comment>
<gene>
    <name evidence="10" type="ORF">BJ212DRAFT_957999</name>
</gene>
<feature type="compositionally biased region" description="Acidic residues" evidence="8">
    <location>
        <begin position="174"/>
        <end position="184"/>
    </location>
</feature>
<evidence type="ECO:0000256" key="3">
    <source>
        <dbReference type="ARBA" id="ARBA00022553"/>
    </source>
</evidence>
<evidence type="ECO:0000256" key="5">
    <source>
        <dbReference type="ARBA" id="ARBA00023159"/>
    </source>
</evidence>
<evidence type="ECO:0000256" key="2">
    <source>
        <dbReference type="ARBA" id="ARBA00007798"/>
    </source>
</evidence>
<feature type="compositionally biased region" description="Acidic residues" evidence="8">
    <location>
        <begin position="383"/>
        <end position="397"/>
    </location>
</feature>
<evidence type="ECO:0000256" key="7">
    <source>
        <dbReference type="ARBA" id="ARBA00023242"/>
    </source>
</evidence>
<protein>
    <submittedName>
        <fullName evidence="10">RNA polymerase II transcription elongation factor-domain-containing protein</fullName>
    </submittedName>
</protein>
<proteinExistence type="inferred from homology"/>
<comment type="similarity">
    <text evidence="2">Belongs to the EAF family.</text>
</comment>
<dbReference type="OrthoDB" id="125903at2759"/>
<evidence type="ECO:0000256" key="4">
    <source>
        <dbReference type="ARBA" id="ARBA00023015"/>
    </source>
</evidence>
<dbReference type="PANTHER" id="PTHR15970">
    <property type="entry name" value="ELL-ASSOCIATED FACTOR EAF"/>
    <property type="match status" value="1"/>
</dbReference>
<dbReference type="GO" id="GO:0003746">
    <property type="term" value="F:translation elongation factor activity"/>
    <property type="evidence" value="ECO:0007669"/>
    <property type="project" value="UniProtKB-KW"/>
</dbReference>
<keyword evidence="7" id="KW-0539">Nucleus</keyword>
<reference evidence="10" key="1">
    <citation type="journal article" date="2020" name="New Phytol.">
        <title>Comparative genomics reveals dynamic genome evolution in host specialist ectomycorrhizal fungi.</title>
        <authorList>
            <person name="Lofgren L.A."/>
            <person name="Nguyen N.H."/>
            <person name="Vilgalys R."/>
            <person name="Ruytinx J."/>
            <person name="Liao H.L."/>
            <person name="Branco S."/>
            <person name="Kuo A."/>
            <person name="LaButti K."/>
            <person name="Lipzen A."/>
            <person name="Andreopoulos W."/>
            <person name="Pangilinan J."/>
            <person name="Riley R."/>
            <person name="Hundley H."/>
            <person name="Na H."/>
            <person name="Barry K."/>
            <person name="Grigoriev I.V."/>
            <person name="Stajich J.E."/>
            <person name="Kennedy P.G."/>
        </authorList>
    </citation>
    <scope>NUCLEOTIDE SEQUENCE</scope>
    <source>
        <strain evidence="10">MN1</strain>
    </source>
</reference>
<feature type="compositionally biased region" description="Acidic residues" evidence="8">
    <location>
        <begin position="195"/>
        <end position="206"/>
    </location>
</feature>
<dbReference type="GO" id="GO:0032783">
    <property type="term" value="C:super elongation complex"/>
    <property type="evidence" value="ECO:0007669"/>
    <property type="project" value="InterPro"/>
</dbReference>
<dbReference type="GO" id="GO:0006368">
    <property type="term" value="P:transcription elongation by RNA polymerase II"/>
    <property type="evidence" value="ECO:0007669"/>
    <property type="project" value="InterPro"/>
</dbReference>
<evidence type="ECO:0000256" key="1">
    <source>
        <dbReference type="ARBA" id="ARBA00004123"/>
    </source>
</evidence>
<feature type="region of interest" description="Disordered" evidence="8">
    <location>
        <begin position="133"/>
        <end position="327"/>
    </location>
</feature>